<feature type="chain" id="PRO_5046881322" description="Lipoprotein" evidence="1">
    <location>
        <begin position="21"/>
        <end position="268"/>
    </location>
</feature>
<name>A0ABY9RC17_9FLAO</name>
<evidence type="ECO:0000313" key="2">
    <source>
        <dbReference type="EMBL" id="WMW78788.1"/>
    </source>
</evidence>
<evidence type="ECO:0008006" key="4">
    <source>
        <dbReference type="Google" id="ProtNLM"/>
    </source>
</evidence>
<reference evidence="2" key="1">
    <citation type="submission" date="2023-09" db="EMBL/GenBank/DDBJ databases">
        <title>Flavobacterium sp. 20NA77.7 isolated from freshwater.</title>
        <authorList>
            <person name="Le V."/>
            <person name="Ko S.-R."/>
            <person name="Ahn C.-Y."/>
            <person name="Oh H.-M."/>
        </authorList>
    </citation>
    <scope>NUCLEOTIDE SEQUENCE</scope>
    <source>
        <strain evidence="2">20NA77.7</strain>
    </source>
</reference>
<sequence length="268" mass="29493">MKTLIYFFSLFLVCISCSNSDVSDGGGNTPELVFTIPMNTGNWWTYNVVGNGTTTRDSLYVSGDTLITPYTYKKFKAKNNLATGFYSSSLKNNAVRKENNTLFLTGSLTINQLQALPISFVLDLQNFIIFKSSAATNETLSTKTGSFQQTVNNNPLTIDYTLTSLGGESFATFNSPNGTNYTDVKTTKIVLNLKITSTQIIAGLPFTITYLQPQDVMTSTLYIAKNKGMVYSNTDTNYTVAQAVATQLGIPSTNTQNQKEYLHTYNVN</sequence>
<keyword evidence="1" id="KW-0732">Signal</keyword>
<keyword evidence="3" id="KW-1185">Reference proteome</keyword>
<dbReference type="EMBL" id="CP133721">
    <property type="protein sequence ID" value="WMW78788.1"/>
    <property type="molecule type" value="Genomic_DNA"/>
</dbReference>
<accession>A0ABY9RC17</accession>
<feature type="signal peptide" evidence="1">
    <location>
        <begin position="1"/>
        <end position="20"/>
    </location>
</feature>
<dbReference type="Proteomes" id="UP001180481">
    <property type="component" value="Chromosome"/>
</dbReference>
<proteinExistence type="predicted"/>
<evidence type="ECO:0000313" key="3">
    <source>
        <dbReference type="Proteomes" id="UP001180481"/>
    </source>
</evidence>
<dbReference type="RefSeq" id="WP_309533079.1">
    <property type="nucleotide sequence ID" value="NZ_CP133721.1"/>
</dbReference>
<gene>
    <name evidence="2" type="ORF">RF683_04920</name>
</gene>
<evidence type="ECO:0000256" key="1">
    <source>
        <dbReference type="SAM" id="SignalP"/>
    </source>
</evidence>
<protein>
    <recommendedName>
        <fullName evidence="4">Lipoprotein</fullName>
    </recommendedName>
</protein>
<organism evidence="2 3">
    <name type="scientific">Flavobacterium nakdongensis</name>
    <dbReference type="NCBI Taxonomy" id="3073563"/>
    <lineage>
        <taxon>Bacteria</taxon>
        <taxon>Pseudomonadati</taxon>
        <taxon>Bacteroidota</taxon>
        <taxon>Flavobacteriia</taxon>
        <taxon>Flavobacteriales</taxon>
        <taxon>Flavobacteriaceae</taxon>
        <taxon>Flavobacterium</taxon>
    </lineage>
</organism>